<dbReference type="Pfam" id="PF09913">
    <property type="entry name" value="DUF2142"/>
    <property type="match status" value="1"/>
</dbReference>
<evidence type="ECO:0000256" key="1">
    <source>
        <dbReference type="SAM" id="MobiDB-lite"/>
    </source>
</evidence>
<feature type="transmembrane region" description="Helical" evidence="2">
    <location>
        <begin position="339"/>
        <end position="357"/>
    </location>
</feature>
<feature type="transmembrane region" description="Helical" evidence="2">
    <location>
        <begin position="177"/>
        <end position="195"/>
    </location>
</feature>
<evidence type="ECO:0000313" key="3">
    <source>
        <dbReference type="EMBL" id="QAY63372.1"/>
    </source>
</evidence>
<proteinExistence type="predicted"/>
<gene>
    <name evidence="3" type="ORF">ET495_09070</name>
</gene>
<keyword evidence="4" id="KW-1185">Reference proteome</keyword>
<feature type="region of interest" description="Disordered" evidence="1">
    <location>
        <begin position="503"/>
        <end position="526"/>
    </location>
</feature>
<keyword evidence="2" id="KW-0472">Membrane</keyword>
<feature type="transmembrane region" description="Helical" evidence="2">
    <location>
        <begin position="201"/>
        <end position="219"/>
    </location>
</feature>
<feature type="transmembrane region" description="Helical" evidence="2">
    <location>
        <begin position="149"/>
        <end position="170"/>
    </location>
</feature>
<evidence type="ECO:0000313" key="4">
    <source>
        <dbReference type="Proteomes" id="UP000291758"/>
    </source>
</evidence>
<dbReference type="KEGG" id="xyl:ET495_09070"/>
<feature type="transmembrane region" description="Helical" evidence="2">
    <location>
        <begin position="466"/>
        <end position="494"/>
    </location>
</feature>
<feature type="transmembrane region" description="Helical" evidence="2">
    <location>
        <begin position="398"/>
        <end position="415"/>
    </location>
</feature>
<feature type="transmembrane region" description="Helical" evidence="2">
    <location>
        <begin position="366"/>
        <end position="386"/>
    </location>
</feature>
<accession>A0A4P6EL35</accession>
<protein>
    <submittedName>
        <fullName evidence="3">DUF2142 domain-containing protein</fullName>
    </submittedName>
</protein>
<feature type="transmembrane region" description="Helical" evidence="2">
    <location>
        <begin position="273"/>
        <end position="290"/>
    </location>
</feature>
<name>A0A4P6EL35_9MICO</name>
<feature type="transmembrane region" description="Helical" evidence="2">
    <location>
        <begin position="226"/>
        <end position="243"/>
    </location>
</feature>
<organism evidence="3 4">
    <name type="scientific">Xylanimonas allomyrinae</name>
    <dbReference type="NCBI Taxonomy" id="2509459"/>
    <lineage>
        <taxon>Bacteria</taxon>
        <taxon>Bacillati</taxon>
        <taxon>Actinomycetota</taxon>
        <taxon>Actinomycetes</taxon>
        <taxon>Micrococcales</taxon>
        <taxon>Promicromonosporaceae</taxon>
        <taxon>Xylanimonas</taxon>
    </lineage>
</organism>
<dbReference type="Proteomes" id="UP000291758">
    <property type="component" value="Chromosome"/>
</dbReference>
<keyword evidence="2" id="KW-1133">Transmembrane helix</keyword>
<evidence type="ECO:0000256" key="2">
    <source>
        <dbReference type="SAM" id="Phobius"/>
    </source>
</evidence>
<dbReference type="InterPro" id="IPR018674">
    <property type="entry name" value="DUF2142_membrane"/>
</dbReference>
<sequence length="526" mass="54758">MNDRHARRSGARSPSGRGPVRSSRAWRAGAAAVTVIGALLFVFSWATASPPGSSPDEDWHLASIWCPTPLDGACSTKVNDDQTTSVKVPQKIVSAAACTAFNPAASGACVDGLGTEPAWTNRVDNGAYPGGFYDVMHWFVGGDMTASVMMMRLVNGTLGVALLGALVALLSPGNRRLVAYGGLVVAAPMVVYLVASINPSGWAITGVAAAWIGLHGFFTESQAWRRYTLAGLAAFGAVLAAASRGDAGAFAALVAVAATVLHLDRIRADLKRVAAPVVVAAIGVAGFLSGTQSSAVSSGLTDYPPGDLGLLLSNIRALPALLLDSLTGPLNWLDTPMPAITWVPVTMLATALVFWGLQSMNWRKGIALLGMVVAFCALPLLLLQVSGAPVGAEVQGRYLTPIVPVIVMTALWNPIRNGVDRLTRVQTLVVAVALVVANAAALHTQIRRFVTGLDAPYFNLDWNVEWWASPVSPMATLVLGSLGFAILVIGLFLVRGSDLPDIPDAGGTQDPSESGDESIAQAAPAR</sequence>
<dbReference type="AlphaFoldDB" id="A0A4P6EL35"/>
<dbReference type="EMBL" id="CP035495">
    <property type="protein sequence ID" value="QAY63372.1"/>
    <property type="molecule type" value="Genomic_DNA"/>
</dbReference>
<feature type="compositionally biased region" description="Low complexity" evidence="1">
    <location>
        <begin position="11"/>
        <end position="24"/>
    </location>
</feature>
<feature type="transmembrane region" description="Helical" evidence="2">
    <location>
        <begin position="427"/>
        <end position="446"/>
    </location>
</feature>
<reference evidence="3 4" key="1">
    <citation type="submission" date="2019-01" db="EMBL/GenBank/DDBJ databases">
        <title>Genome sequencing of strain 2JSPR-7.</title>
        <authorList>
            <person name="Heo J."/>
            <person name="Kim S.-J."/>
            <person name="Kim J.-S."/>
            <person name="Hong S.-B."/>
            <person name="Kwon S.-W."/>
        </authorList>
    </citation>
    <scope>NUCLEOTIDE SEQUENCE [LARGE SCALE GENOMIC DNA]</scope>
    <source>
        <strain evidence="3 4">2JSPR-7</strain>
    </source>
</reference>
<feature type="transmembrane region" description="Helical" evidence="2">
    <location>
        <begin position="25"/>
        <end position="46"/>
    </location>
</feature>
<dbReference type="OrthoDB" id="3266966at2"/>
<keyword evidence="2" id="KW-0812">Transmembrane</keyword>
<feature type="compositionally biased region" description="Basic residues" evidence="1">
    <location>
        <begin position="1"/>
        <end position="10"/>
    </location>
</feature>
<feature type="transmembrane region" description="Helical" evidence="2">
    <location>
        <begin position="249"/>
        <end position="266"/>
    </location>
</feature>
<feature type="region of interest" description="Disordered" evidence="1">
    <location>
        <begin position="1"/>
        <end position="24"/>
    </location>
</feature>